<dbReference type="AlphaFoldDB" id="A0AA36MAY3"/>
<proteinExistence type="inferred from homology"/>
<dbReference type="EC" id="2.4.1.-" evidence="8"/>
<evidence type="ECO:0000256" key="2">
    <source>
        <dbReference type="ARBA" id="ARBA00007647"/>
    </source>
</evidence>
<reference evidence="9" key="1">
    <citation type="submission" date="2023-07" db="EMBL/GenBank/DDBJ databases">
        <authorList>
            <consortium name="CYATHOMIX"/>
        </authorList>
    </citation>
    <scope>NUCLEOTIDE SEQUENCE</scope>
    <source>
        <strain evidence="9">N/A</strain>
    </source>
</reference>
<protein>
    <recommendedName>
        <fullName evidence="8">Glycosyltransferase family 92 protein</fullName>
        <ecNumber evidence="8">2.4.1.-</ecNumber>
    </recommendedName>
</protein>
<evidence type="ECO:0000313" key="9">
    <source>
        <dbReference type="EMBL" id="CAJ0605301.1"/>
    </source>
</evidence>
<dbReference type="Pfam" id="PF01697">
    <property type="entry name" value="Glyco_transf_92"/>
    <property type="match status" value="1"/>
</dbReference>
<gene>
    <name evidence="9" type="ORF">CYNAS_LOCUS17284</name>
</gene>
<comment type="caution">
    <text evidence="9">The sequence shown here is derived from an EMBL/GenBank/DDBJ whole genome shotgun (WGS) entry which is preliminary data.</text>
</comment>
<evidence type="ECO:0000313" key="10">
    <source>
        <dbReference type="Proteomes" id="UP001176961"/>
    </source>
</evidence>
<keyword evidence="10" id="KW-1185">Reference proteome</keyword>
<keyword evidence="7" id="KW-0472">Membrane</keyword>
<evidence type="ECO:0000256" key="5">
    <source>
        <dbReference type="ARBA" id="ARBA00022692"/>
    </source>
</evidence>
<evidence type="ECO:0000256" key="4">
    <source>
        <dbReference type="ARBA" id="ARBA00022679"/>
    </source>
</evidence>
<keyword evidence="4 8" id="KW-0808">Transferase</keyword>
<organism evidence="9 10">
    <name type="scientific">Cylicocyclus nassatus</name>
    <name type="common">Nematode worm</name>
    <dbReference type="NCBI Taxonomy" id="53992"/>
    <lineage>
        <taxon>Eukaryota</taxon>
        <taxon>Metazoa</taxon>
        <taxon>Ecdysozoa</taxon>
        <taxon>Nematoda</taxon>
        <taxon>Chromadorea</taxon>
        <taxon>Rhabditida</taxon>
        <taxon>Rhabditina</taxon>
        <taxon>Rhabditomorpha</taxon>
        <taxon>Strongyloidea</taxon>
        <taxon>Strongylidae</taxon>
        <taxon>Cylicocyclus</taxon>
    </lineage>
</organism>
<evidence type="ECO:0000256" key="8">
    <source>
        <dbReference type="RuleBase" id="RU366017"/>
    </source>
</evidence>
<keyword evidence="5" id="KW-0812">Transmembrane</keyword>
<evidence type="ECO:0000256" key="6">
    <source>
        <dbReference type="ARBA" id="ARBA00022989"/>
    </source>
</evidence>
<dbReference type="InterPro" id="IPR008166">
    <property type="entry name" value="Glyco_transf_92"/>
</dbReference>
<comment type="subcellular location">
    <subcellularLocation>
        <location evidence="1">Membrane</location>
        <topology evidence="1">Single-pass membrane protein</topology>
    </subcellularLocation>
</comment>
<dbReference type="GO" id="GO:0016757">
    <property type="term" value="F:glycosyltransferase activity"/>
    <property type="evidence" value="ECO:0007669"/>
    <property type="project" value="UniProtKB-UniRule"/>
</dbReference>
<sequence>MLSTYTSGSCNCDEIEGDGIRMIVDDYVRTGDAEVIVLHGPFEKRVRFRQTMQLQECLNRARGHPRWVAFVDLDERGVRDHKVGGIDVRLLLIMQNEKFPAKYKDANQVADWMPTRRFRNASRIAGPWKCIIDPEKVSVPGLLSKASKQPRTY</sequence>
<evidence type="ECO:0000256" key="3">
    <source>
        <dbReference type="ARBA" id="ARBA00022676"/>
    </source>
</evidence>
<accession>A0AA36MAY3</accession>
<name>A0AA36MAY3_CYLNA</name>
<evidence type="ECO:0000256" key="7">
    <source>
        <dbReference type="ARBA" id="ARBA00023136"/>
    </source>
</evidence>
<keyword evidence="3 8" id="KW-0328">Glycosyltransferase</keyword>
<dbReference type="Proteomes" id="UP001176961">
    <property type="component" value="Unassembled WGS sequence"/>
</dbReference>
<evidence type="ECO:0000256" key="1">
    <source>
        <dbReference type="ARBA" id="ARBA00004167"/>
    </source>
</evidence>
<dbReference type="PANTHER" id="PTHR21461:SF40">
    <property type="entry name" value="GLYCOSYLTRANSFERASE FAMILY 92 PROTEIN"/>
    <property type="match status" value="1"/>
</dbReference>
<dbReference type="EMBL" id="CATQJL010000316">
    <property type="protein sequence ID" value="CAJ0605301.1"/>
    <property type="molecule type" value="Genomic_DNA"/>
</dbReference>
<keyword evidence="6" id="KW-1133">Transmembrane helix</keyword>
<dbReference type="GO" id="GO:0016020">
    <property type="term" value="C:membrane"/>
    <property type="evidence" value="ECO:0007669"/>
    <property type="project" value="UniProtKB-SubCell"/>
</dbReference>
<dbReference type="PANTHER" id="PTHR21461">
    <property type="entry name" value="GLYCOSYLTRANSFERASE FAMILY 92 PROTEIN"/>
    <property type="match status" value="1"/>
</dbReference>
<dbReference type="GO" id="GO:0005737">
    <property type="term" value="C:cytoplasm"/>
    <property type="evidence" value="ECO:0007669"/>
    <property type="project" value="TreeGrafter"/>
</dbReference>
<comment type="similarity">
    <text evidence="2 8">Belongs to the glycosyltransferase 92 family.</text>
</comment>